<reference evidence="1" key="1">
    <citation type="submission" date="2017-10" db="EMBL/GenBank/DDBJ databases">
        <title>Genome sequence of cellulolytic Lachnospiraceae bacterium XHS1971 isolated from hotspring sediment.</title>
        <authorList>
            <person name="Vasudevan G."/>
            <person name="Joshi A.J."/>
            <person name="Hivarkar S."/>
            <person name="Lanjekar V.B."/>
            <person name="Dhakephalkar P.K."/>
            <person name="Dagar S."/>
        </authorList>
    </citation>
    <scope>NUCLEOTIDE SEQUENCE</scope>
    <source>
        <strain evidence="1">XHS1971</strain>
    </source>
</reference>
<accession>A0AC61DAD3</accession>
<keyword evidence="2" id="KW-1185">Reference proteome</keyword>
<evidence type="ECO:0000313" key="1">
    <source>
        <dbReference type="EMBL" id="PHV69686.1"/>
    </source>
</evidence>
<sequence length="246" mass="29141">MKGIIKEEYFKGRKLFIYMPPSYGKKGKTFPVLYSHDGKEVESLLEGLLPEIELSFDKRELEEFIWVGIYSEQRQHEYTPWPMPALVSRFEDFKGLGKDYIHFVTKELKGYIDKNYFTKPEAADTWMMGYSLGGLISIYAIYETTCLGKIGCICGSFWYQSMREWVQQHKPLNEKLQVLIYYGKKEGKSSQTIQRHAVECTEQVIKYLKRQMENTDQLEIAFDEGGHHYNLEERYKKVIFWLARRK</sequence>
<gene>
    <name evidence="1" type="ORF">CS063_14410</name>
</gene>
<comment type="caution">
    <text evidence="1">The sequence shown here is derived from an EMBL/GenBank/DDBJ whole genome shotgun (WGS) entry which is preliminary data.</text>
</comment>
<dbReference type="Proteomes" id="UP000224460">
    <property type="component" value="Unassembled WGS sequence"/>
</dbReference>
<organism evidence="1 2">
    <name type="scientific">Sporanaerobium hydrogeniformans</name>
    <dbReference type="NCBI Taxonomy" id="3072179"/>
    <lineage>
        <taxon>Bacteria</taxon>
        <taxon>Bacillati</taxon>
        <taxon>Bacillota</taxon>
        <taxon>Clostridia</taxon>
        <taxon>Lachnospirales</taxon>
        <taxon>Lachnospiraceae</taxon>
        <taxon>Sporanaerobium</taxon>
    </lineage>
</organism>
<dbReference type="EMBL" id="PEDL01000020">
    <property type="protein sequence ID" value="PHV69686.1"/>
    <property type="molecule type" value="Genomic_DNA"/>
</dbReference>
<protein>
    <submittedName>
        <fullName evidence="1">Uncharacterized protein</fullName>
    </submittedName>
</protein>
<name>A0AC61DAD3_9FIRM</name>
<proteinExistence type="predicted"/>
<evidence type="ECO:0000313" key="2">
    <source>
        <dbReference type="Proteomes" id="UP000224460"/>
    </source>
</evidence>